<dbReference type="InterPro" id="IPR006109">
    <property type="entry name" value="G3P_DH_NAD-dep_C"/>
</dbReference>
<gene>
    <name evidence="7" type="primary">gpsA</name>
    <name evidence="15" type="ORF">EIC27_02180</name>
</gene>
<dbReference type="InterPro" id="IPR008927">
    <property type="entry name" value="6-PGluconate_DH-like_C_sf"/>
</dbReference>
<comment type="catalytic activity">
    <reaction evidence="7 12">
        <text>sn-glycerol 3-phosphate + NADP(+) = dihydroxyacetone phosphate + NADPH + H(+)</text>
        <dbReference type="Rhea" id="RHEA:11096"/>
        <dbReference type="ChEBI" id="CHEBI:15378"/>
        <dbReference type="ChEBI" id="CHEBI:57597"/>
        <dbReference type="ChEBI" id="CHEBI:57642"/>
        <dbReference type="ChEBI" id="CHEBI:57783"/>
        <dbReference type="ChEBI" id="CHEBI:58349"/>
        <dbReference type="EC" id="1.1.1.94"/>
    </reaction>
</comment>
<keyword evidence="7" id="KW-0963">Cytoplasm</keyword>
<dbReference type="SUPFAM" id="SSF51735">
    <property type="entry name" value="NAD(P)-binding Rossmann-fold domains"/>
    <property type="match status" value="1"/>
</dbReference>
<feature type="binding site" evidence="7">
    <location>
        <position position="13"/>
    </location>
    <ligand>
        <name>NADPH</name>
        <dbReference type="ChEBI" id="CHEBI:57783"/>
    </ligand>
</feature>
<feature type="binding site" evidence="10">
    <location>
        <position position="137"/>
    </location>
    <ligand>
        <name>NAD(+)</name>
        <dbReference type="ChEBI" id="CHEBI:57540"/>
    </ligand>
</feature>
<keyword evidence="4 7" id="KW-0443">Lipid metabolism</keyword>
<feature type="binding site" evidence="7">
    <location>
        <position position="275"/>
    </location>
    <ligand>
        <name>NADPH</name>
        <dbReference type="ChEBI" id="CHEBI:57783"/>
    </ligand>
</feature>
<keyword evidence="16" id="KW-1185">Reference proteome</keyword>
<dbReference type="Pfam" id="PF07479">
    <property type="entry name" value="NAD_Gly3P_dh_C"/>
    <property type="match status" value="1"/>
</dbReference>
<keyword evidence="5 7" id="KW-0594">Phospholipid biosynthesis</keyword>
<dbReference type="EC" id="1.1.1.94" evidence="7"/>
<protein>
    <recommendedName>
        <fullName evidence="7">Glycerol-3-phosphate dehydrogenase [NAD(P)+]</fullName>
        <ecNumber evidence="7">1.1.1.94</ecNumber>
    </recommendedName>
    <alternativeName>
        <fullName evidence="7">NAD(P)(+)-dependent glycerol-3-phosphate dehydrogenase</fullName>
    </alternativeName>
    <alternativeName>
        <fullName evidence="7">NAD(P)H-dependent dihydroxyacetone-phosphate reductase</fullName>
    </alternativeName>
</protein>
<comment type="catalytic activity">
    <reaction evidence="7">
        <text>sn-glycerol 3-phosphate + NAD(+) = dihydroxyacetone phosphate + NADH + H(+)</text>
        <dbReference type="Rhea" id="RHEA:11092"/>
        <dbReference type="ChEBI" id="CHEBI:15378"/>
        <dbReference type="ChEBI" id="CHEBI:57540"/>
        <dbReference type="ChEBI" id="CHEBI:57597"/>
        <dbReference type="ChEBI" id="CHEBI:57642"/>
        <dbReference type="ChEBI" id="CHEBI:57945"/>
        <dbReference type="EC" id="1.1.1.94"/>
    </reaction>
</comment>
<feature type="binding site" evidence="7">
    <location>
        <position position="241"/>
    </location>
    <ligand>
        <name>sn-glycerol 3-phosphate</name>
        <dbReference type="ChEBI" id="CHEBI:57597"/>
    </ligand>
</feature>
<feature type="binding site" evidence="10">
    <location>
        <position position="83"/>
    </location>
    <ligand>
        <name>NAD(+)</name>
        <dbReference type="ChEBI" id="CHEBI:57540"/>
    </ligand>
</feature>
<dbReference type="GO" id="GO:0008654">
    <property type="term" value="P:phospholipid biosynthetic process"/>
    <property type="evidence" value="ECO:0007669"/>
    <property type="project" value="UniProtKB-KW"/>
</dbReference>
<comment type="similarity">
    <text evidence="1 7 11">Belongs to the NAD-dependent glycerol-3-phosphate dehydrogenase family.</text>
</comment>
<sequence length="319" mass="35767">MLKKIVVFGAGAWGSALAKIISQNIEEVFIYSKNPETVREINHEHKNFAKLGDISLPTNIKAIDNFEDVKDINTCVIAIPVRFLDSFVKMIKNQTFLQNFIICSKGIENEKLKFPSDICKQYFPNANIAILSGPNFAKEIVYEKFAKTLIASKNNEFLSSAKKIFDTKFFKTEISNDVVGVEVCGAVKNVIAIALGIAKGLELGENFMATLFVFSLNEINNLIKSLGGNIDATYSLAGIGDLILTSYSLTSRNTKFGFELAKNQQMLDLDNIVVEGYYTAKSIYKISQSLKIQMPLCHYVYKVLYLKEDIYNIIEIIKK</sequence>
<feature type="binding site" evidence="9">
    <location>
        <position position="105"/>
    </location>
    <ligand>
        <name>substrate</name>
    </ligand>
</feature>
<dbReference type="GO" id="GO:0046167">
    <property type="term" value="P:glycerol-3-phosphate biosynthetic process"/>
    <property type="evidence" value="ECO:0007669"/>
    <property type="project" value="UniProtKB-UniRule"/>
</dbReference>
<evidence type="ECO:0000256" key="6">
    <source>
        <dbReference type="ARBA" id="ARBA00023264"/>
    </source>
</evidence>
<dbReference type="GO" id="GO:0006650">
    <property type="term" value="P:glycerophospholipid metabolic process"/>
    <property type="evidence" value="ECO:0007669"/>
    <property type="project" value="UniProtKB-UniRule"/>
</dbReference>
<dbReference type="EMBL" id="RXFM01000019">
    <property type="protein sequence ID" value="RST69978.1"/>
    <property type="molecule type" value="Genomic_DNA"/>
</dbReference>
<keyword evidence="7" id="KW-0547">Nucleotide-binding</keyword>
<feature type="binding site" evidence="10">
    <location>
        <position position="252"/>
    </location>
    <ligand>
        <name>NAD(+)</name>
        <dbReference type="ChEBI" id="CHEBI:57540"/>
    </ligand>
</feature>
<evidence type="ECO:0000313" key="15">
    <source>
        <dbReference type="EMBL" id="RST69978.1"/>
    </source>
</evidence>
<dbReference type="GO" id="GO:0141152">
    <property type="term" value="F:glycerol-3-phosphate dehydrogenase (NAD+) activity"/>
    <property type="evidence" value="ECO:0007669"/>
    <property type="project" value="RHEA"/>
</dbReference>
<dbReference type="PANTHER" id="PTHR11728:SF1">
    <property type="entry name" value="GLYCEROL-3-PHOSPHATE DEHYDROGENASE [NAD(+)] 2, CHLOROPLASTIC"/>
    <property type="match status" value="1"/>
</dbReference>
<keyword evidence="3 7" id="KW-0560">Oxidoreductase</keyword>
<feature type="binding site" evidence="7">
    <location>
        <position position="252"/>
    </location>
    <ligand>
        <name>sn-glycerol 3-phosphate</name>
        <dbReference type="ChEBI" id="CHEBI:57597"/>
    </ligand>
</feature>
<feature type="binding site" evidence="7">
    <location>
        <position position="253"/>
    </location>
    <ligand>
        <name>sn-glycerol 3-phosphate</name>
        <dbReference type="ChEBI" id="CHEBI:57597"/>
    </ligand>
</feature>
<dbReference type="InterPro" id="IPR036291">
    <property type="entry name" value="NAD(P)-bd_dom_sf"/>
</dbReference>
<evidence type="ECO:0000256" key="10">
    <source>
        <dbReference type="PIRSR" id="PIRSR000114-3"/>
    </source>
</evidence>
<keyword evidence="7 10" id="KW-0520">NAD</keyword>
<dbReference type="GO" id="GO:0046168">
    <property type="term" value="P:glycerol-3-phosphate catabolic process"/>
    <property type="evidence" value="ECO:0007669"/>
    <property type="project" value="InterPro"/>
</dbReference>
<evidence type="ECO:0000256" key="5">
    <source>
        <dbReference type="ARBA" id="ARBA00023209"/>
    </source>
</evidence>
<feature type="binding site" evidence="7">
    <location>
        <position position="188"/>
    </location>
    <ligand>
        <name>sn-glycerol 3-phosphate</name>
        <dbReference type="ChEBI" id="CHEBI:57597"/>
    </ligand>
</feature>
<evidence type="ECO:0000256" key="9">
    <source>
        <dbReference type="PIRSR" id="PIRSR000114-2"/>
    </source>
</evidence>
<proteinExistence type="inferred from homology"/>
<evidence type="ECO:0000256" key="2">
    <source>
        <dbReference type="ARBA" id="ARBA00022516"/>
    </source>
</evidence>
<comment type="caution">
    <text evidence="15">The sequence shown here is derived from an EMBL/GenBank/DDBJ whole genome shotgun (WGS) entry which is preliminary data.</text>
</comment>
<comment type="subcellular location">
    <subcellularLocation>
        <location evidence="7">Cytoplasm</location>
    </subcellularLocation>
</comment>
<evidence type="ECO:0000259" key="14">
    <source>
        <dbReference type="Pfam" id="PF07479"/>
    </source>
</evidence>
<dbReference type="HAMAP" id="MF_00394">
    <property type="entry name" value="NAD_Glyc3P_dehydrog"/>
    <property type="match status" value="1"/>
</dbReference>
<dbReference type="InterPro" id="IPR006168">
    <property type="entry name" value="G3P_DH_NAD-dep"/>
</dbReference>
<evidence type="ECO:0000256" key="3">
    <source>
        <dbReference type="ARBA" id="ARBA00023002"/>
    </source>
</evidence>
<comment type="pathway">
    <text evidence="7">Membrane lipid metabolism; glycerophospholipid metabolism.</text>
</comment>
<comment type="caution">
    <text evidence="7">Lacks conserved residue(s) required for the propagation of feature annotation.</text>
</comment>
<evidence type="ECO:0000313" key="16">
    <source>
        <dbReference type="Proteomes" id="UP000279470"/>
    </source>
</evidence>
<dbReference type="PRINTS" id="PR00077">
    <property type="entry name" value="GPDHDRGNASE"/>
</dbReference>
<organism evidence="15 16">
    <name type="scientific">Candidatus Aquarickettsia rohweri</name>
    <dbReference type="NCBI Taxonomy" id="2602574"/>
    <lineage>
        <taxon>Bacteria</taxon>
        <taxon>Pseudomonadati</taxon>
        <taxon>Pseudomonadota</taxon>
        <taxon>Alphaproteobacteria</taxon>
        <taxon>Rickettsiales</taxon>
        <taxon>Candidatus Midichloriaceae</taxon>
        <taxon>Candidatus Aquarickettsia</taxon>
    </lineage>
</organism>
<dbReference type="NCBIfam" id="NF000940">
    <property type="entry name" value="PRK00094.1-2"/>
    <property type="match status" value="1"/>
</dbReference>
<dbReference type="UniPathway" id="UPA00940"/>
<feature type="active site" description="Proton acceptor" evidence="7 8">
    <location>
        <position position="188"/>
    </location>
</feature>
<reference evidence="16" key="1">
    <citation type="submission" date="2018-11" db="EMBL/GenBank/DDBJ databases">
        <title>Phylogenetic, genomic, and biogeographic characterization of a novel and ubiquitous marine invertebrate-associated Rickettsiales parasite, Candidatus Marinoinvertebrata rohwerii, gen. nov., sp. nov.</title>
        <authorList>
            <person name="Klinges J.G."/>
            <person name="Rosales S.M."/>
            <person name="Mcminds R."/>
            <person name="Shaver E.C."/>
            <person name="Shantz A."/>
            <person name="Peters E.C."/>
            <person name="Burkepile D.E."/>
            <person name="Silliman B.R."/>
            <person name="Vega Thurber R.L."/>
        </authorList>
    </citation>
    <scope>NUCLEOTIDE SEQUENCE [LARGE SCALE GENOMIC DNA]</scope>
    <source>
        <strain evidence="16">a_cerv_44</strain>
    </source>
</reference>
<evidence type="ECO:0000256" key="8">
    <source>
        <dbReference type="PIRSR" id="PIRSR000114-1"/>
    </source>
</evidence>
<name>A0A429XSL5_9RICK</name>
<dbReference type="Gene3D" id="1.10.1040.10">
    <property type="entry name" value="N-(1-d-carboxylethyl)-l-norvaline Dehydrogenase, domain 2"/>
    <property type="match status" value="1"/>
</dbReference>
<keyword evidence="2 7" id="KW-0444">Lipid biosynthesis</keyword>
<feature type="binding site" evidence="7">
    <location>
        <position position="105"/>
    </location>
    <ligand>
        <name>NADPH</name>
        <dbReference type="ChEBI" id="CHEBI:57783"/>
    </ligand>
</feature>
<dbReference type="InterPro" id="IPR013328">
    <property type="entry name" value="6PGD_dom2"/>
</dbReference>
<accession>A0A429XSL5</accession>
<evidence type="ECO:0000256" key="1">
    <source>
        <dbReference type="ARBA" id="ARBA00011009"/>
    </source>
</evidence>
<dbReference type="GO" id="GO:0141153">
    <property type="term" value="F:glycerol-3-phosphate dehydrogenase (NADP+) activity"/>
    <property type="evidence" value="ECO:0007669"/>
    <property type="project" value="RHEA"/>
</dbReference>
<dbReference type="Pfam" id="PF01210">
    <property type="entry name" value="NAD_Gly3P_dh_N"/>
    <property type="match status" value="1"/>
</dbReference>
<feature type="binding site" evidence="7">
    <location>
        <position position="105"/>
    </location>
    <ligand>
        <name>sn-glycerol 3-phosphate</name>
        <dbReference type="ChEBI" id="CHEBI:57597"/>
    </ligand>
</feature>
<dbReference type="Gene3D" id="3.40.50.720">
    <property type="entry name" value="NAD(P)-binding Rossmann-like Domain"/>
    <property type="match status" value="1"/>
</dbReference>
<dbReference type="AlphaFoldDB" id="A0A429XSL5"/>
<comment type="function">
    <text evidence="7">Catalyzes the reduction of the glycolytic intermediate dihydroxyacetone phosphate (DHAP) to sn-glycerol 3-phosphate (G3P), the key precursor for phospholipid synthesis.</text>
</comment>
<dbReference type="GO" id="GO:0005975">
    <property type="term" value="P:carbohydrate metabolic process"/>
    <property type="evidence" value="ECO:0007669"/>
    <property type="project" value="InterPro"/>
</dbReference>
<dbReference type="PANTHER" id="PTHR11728">
    <property type="entry name" value="GLYCEROL-3-PHOSPHATE DEHYDROGENASE"/>
    <property type="match status" value="1"/>
</dbReference>
<evidence type="ECO:0000256" key="11">
    <source>
        <dbReference type="RuleBase" id="RU000437"/>
    </source>
</evidence>
<feature type="domain" description="Glycerol-3-phosphate dehydrogenase NAD-dependent N-terminal" evidence="13">
    <location>
        <begin position="4"/>
        <end position="157"/>
    </location>
</feature>
<feature type="binding site" evidence="7">
    <location>
        <position position="273"/>
    </location>
    <ligand>
        <name>NADPH</name>
        <dbReference type="ChEBI" id="CHEBI:57783"/>
    </ligand>
</feature>
<dbReference type="RefSeq" id="WP_205702315.1">
    <property type="nucleotide sequence ID" value="NZ_RXFM01000019.1"/>
</dbReference>
<feature type="binding site" evidence="10">
    <location>
        <begin position="9"/>
        <end position="14"/>
    </location>
    <ligand>
        <name>NAD(+)</name>
        <dbReference type="ChEBI" id="CHEBI:57540"/>
    </ligand>
</feature>
<feature type="domain" description="Glycerol-3-phosphate dehydrogenase NAD-dependent C-terminal" evidence="14">
    <location>
        <begin position="177"/>
        <end position="314"/>
    </location>
</feature>
<dbReference type="Proteomes" id="UP000279470">
    <property type="component" value="Unassembled WGS sequence"/>
</dbReference>
<dbReference type="NCBIfam" id="NF000942">
    <property type="entry name" value="PRK00094.1-4"/>
    <property type="match status" value="1"/>
</dbReference>
<evidence type="ECO:0000256" key="12">
    <source>
        <dbReference type="RuleBase" id="RU000439"/>
    </source>
</evidence>
<feature type="binding site" evidence="7">
    <location>
        <position position="33"/>
    </location>
    <ligand>
        <name>NADPH</name>
        <dbReference type="ChEBI" id="CHEBI:57783"/>
    </ligand>
</feature>
<dbReference type="PIRSF" id="PIRSF000114">
    <property type="entry name" value="Glycerol-3-P_dh"/>
    <property type="match status" value="1"/>
</dbReference>
<evidence type="ECO:0000256" key="7">
    <source>
        <dbReference type="HAMAP-Rule" id="MF_00394"/>
    </source>
</evidence>
<feature type="binding site" evidence="7">
    <location>
        <position position="252"/>
    </location>
    <ligand>
        <name>NADPH</name>
        <dbReference type="ChEBI" id="CHEBI:57783"/>
    </ligand>
</feature>
<keyword evidence="6 7" id="KW-1208">Phospholipid metabolism</keyword>
<dbReference type="GO" id="GO:0005829">
    <property type="term" value="C:cytosol"/>
    <property type="evidence" value="ECO:0007669"/>
    <property type="project" value="TreeGrafter"/>
</dbReference>
<dbReference type="SUPFAM" id="SSF48179">
    <property type="entry name" value="6-phosphogluconate dehydrogenase C-terminal domain-like"/>
    <property type="match status" value="1"/>
</dbReference>
<feature type="binding site" evidence="9">
    <location>
        <begin position="252"/>
        <end position="253"/>
    </location>
    <ligand>
        <name>substrate</name>
    </ligand>
</feature>
<evidence type="ECO:0000259" key="13">
    <source>
        <dbReference type="Pfam" id="PF01210"/>
    </source>
</evidence>
<evidence type="ECO:0000256" key="4">
    <source>
        <dbReference type="ARBA" id="ARBA00023098"/>
    </source>
</evidence>
<feature type="binding site" evidence="7">
    <location>
        <position position="137"/>
    </location>
    <ligand>
        <name>NADPH</name>
        <dbReference type="ChEBI" id="CHEBI:57783"/>
    </ligand>
</feature>
<keyword evidence="7" id="KW-0521">NADP</keyword>
<feature type="binding site" evidence="7">
    <location>
        <position position="251"/>
    </location>
    <ligand>
        <name>sn-glycerol 3-phosphate</name>
        <dbReference type="ChEBI" id="CHEBI:57597"/>
    </ligand>
</feature>
<dbReference type="PROSITE" id="PS00957">
    <property type="entry name" value="NAD_G3PDH"/>
    <property type="match status" value="1"/>
</dbReference>
<feature type="binding site" evidence="7">
    <location>
        <position position="133"/>
    </location>
    <ligand>
        <name>sn-glycerol 3-phosphate</name>
        <dbReference type="ChEBI" id="CHEBI:57597"/>
    </ligand>
</feature>
<dbReference type="InterPro" id="IPR011128">
    <property type="entry name" value="G3P_DH_NAD-dep_N"/>
</dbReference>
<dbReference type="GO" id="GO:0051287">
    <property type="term" value="F:NAD binding"/>
    <property type="evidence" value="ECO:0007669"/>
    <property type="project" value="InterPro"/>
</dbReference>